<gene>
    <name evidence="3" type="ORF">ABQM86_21355</name>
</gene>
<sequence length="282" mass="30713">MELSLNQATTRPYPLIETAEAAARAGIRHIGLWIDPVEEVGIARTQQLLADTGLSVSSVCRAGFLADKEGAELRAAVDGVKRALDLSHEVGSPMLTLIAGGLPANDRSIAHAEQRLRTTLEELEPFARDTGVRLALEPLHPLFVDSRSIVTTIGQALRVIEDLPADTVGILIDAYATYWDSHFHIDVAKAGPRIAGYQVSDFALPLPVPENMNGRLFPGEGSIDLASLTASVRRAGYTKAVEVEIFNDDIWKLPLETIIERTVAGFDRYVAEPVNELERKLT</sequence>
<keyword evidence="1" id="KW-0119">Carbohydrate metabolism</keyword>
<reference evidence="3" key="1">
    <citation type="submission" date="2024-07" db="EMBL/GenBank/DDBJ databases">
        <authorList>
            <person name="Li J."/>
            <person name="Wei H."/>
            <person name="Ma J."/>
        </authorList>
    </citation>
    <scope>NUCLEOTIDE SEQUENCE</scope>
    <source>
        <strain evidence="3">AMU7</strain>
    </source>
</reference>
<dbReference type="Pfam" id="PF01261">
    <property type="entry name" value="AP_endonuc_2"/>
    <property type="match status" value="1"/>
</dbReference>
<organism evidence="3">
    <name type="scientific">Paenarthrobacter sp. AMU7</name>
    <dbReference type="NCBI Taxonomy" id="3162492"/>
    <lineage>
        <taxon>Bacteria</taxon>
        <taxon>Bacillati</taxon>
        <taxon>Actinomycetota</taxon>
        <taxon>Actinomycetes</taxon>
        <taxon>Micrococcales</taxon>
        <taxon>Micrococcaceae</taxon>
        <taxon>Paenarthrobacter</taxon>
    </lineage>
</organism>
<dbReference type="GO" id="GO:0016853">
    <property type="term" value="F:isomerase activity"/>
    <property type="evidence" value="ECO:0007669"/>
    <property type="project" value="UniProtKB-KW"/>
</dbReference>
<dbReference type="SUPFAM" id="SSF51658">
    <property type="entry name" value="Xylose isomerase-like"/>
    <property type="match status" value="1"/>
</dbReference>
<name>A0AB39YPA1_9MICC</name>
<evidence type="ECO:0000259" key="2">
    <source>
        <dbReference type="Pfam" id="PF01261"/>
    </source>
</evidence>
<proteinExistence type="predicted"/>
<dbReference type="AlphaFoldDB" id="A0AB39YPA1"/>
<dbReference type="InterPro" id="IPR013022">
    <property type="entry name" value="Xyl_isomerase-like_TIM-brl"/>
</dbReference>
<dbReference type="InterPro" id="IPR050312">
    <property type="entry name" value="IolE/XylAMocC-like"/>
</dbReference>
<dbReference type="RefSeq" id="WP_369745526.1">
    <property type="nucleotide sequence ID" value="NZ_CP165735.1"/>
</dbReference>
<dbReference type="EMBL" id="CP165735">
    <property type="protein sequence ID" value="XDV71470.1"/>
    <property type="molecule type" value="Genomic_DNA"/>
</dbReference>
<evidence type="ECO:0000256" key="1">
    <source>
        <dbReference type="ARBA" id="ARBA00023277"/>
    </source>
</evidence>
<evidence type="ECO:0000313" key="3">
    <source>
        <dbReference type="EMBL" id="XDV71470.1"/>
    </source>
</evidence>
<dbReference type="InterPro" id="IPR036237">
    <property type="entry name" value="Xyl_isomerase-like_sf"/>
</dbReference>
<dbReference type="PANTHER" id="PTHR12110">
    <property type="entry name" value="HYDROXYPYRUVATE ISOMERASE"/>
    <property type="match status" value="1"/>
</dbReference>
<feature type="domain" description="Xylose isomerase-like TIM barrel" evidence="2">
    <location>
        <begin position="20"/>
        <end position="262"/>
    </location>
</feature>
<accession>A0AB39YPA1</accession>
<protein>
    <submittedName>
        <fullName evidence="3">Sugar phosphate isomerase/epimerase family protein</fullName>
    </submittedName>
</protein>
<keyword evidence="3" id="KW-0413">Isomerase</keyword>
<dbReference type="Gene3D" id="3.20.20.150">
    <property type="entry name" value="Divalent-metal-dependent TIM barrel enzymes"/>
    <property type="match status" value="1"/>
</dbReference>
<dbReference type="PANTHER" id="PTHR12110:SF52">
    <property type="entry name" value="XYLOSE ISOMERASE"/>
    <property type="match status" value="1"/>
</dbReference>